<keyword evidence="3" id="KW-0371">Homeobox</keyword>
<comment type="caution">
    <text evidence="9">The sequence shown here is derived from an EMBL/GenBank/DDBJ whole genome shotgun (WGS) entry which is preliminary data.</text>
</comment>
<feature type="coiled-coil region" evidence="6">
    <location>
        <begin position="210"/>
        <end position="237"/>
    </location>
</feature>
<dbReference type="Pfam" id="PF03790">
    <property type="entry name" value="KNOX1"/>
    <property type="match status" value="1"/>
</dbReference>
<dbReference type="PANTHER" id="PTHR11850">
    <property type="entry name" value="HOMEOBOX PROTEIN TRANSCRIPTION FACTORS"/>
    <property type="match status" value="1"/>
</dbReference>
<dbReference type="EMBL" id="JABFUD020000019">
    <property type="protein sequence ID" value="KAI5065018.1"/>
    <property type="molecule type" value="Genomic_DNA"/>
</dbReference>
<dbReference type="AlphaFoldDB" id="A0A9D4Z7B3"/>
<keyword evidence="10" id="KW-1185">Reference proteome</keyword>
<gene>
    <name evidence="9" type="ORF">GOP47_0019713</name>
</gene>
<name>A0A9D4Z7B3_ADICA</name>
<evidence type="ECO:0000256" key="7">
    <source>
        <dbReference type="SAM" id="MobiDB-lite"/>
    </source>
</evidence>
<dbReference type="GO" id="GO:0003677">
    <property type="term" value="F:DNA binding"/>
    <property type="evidence" value="ECO:0007669"/>
    <property type="project" value="UniProtKB-KW"/>
</dbReference>
<dbReference type="Gene3D" id="1.10.10.60">
    <property type="entry name" value="Homeodomain-like"/>
    <property type="match status" value="1"/>
</dbReference>
<dbReference type="Proteomes" id="UP000886520">
    <property type="component" value="Chromosome 19"/>
</dbReference>
<dbReference type="InterPro" id="IPR005539">
    <property type="entry name" value="ELK_dom"/>
</dbReference>
<evidence type="ECO:0000256" key="3">
    <source>
        <dbReference type="ARBA" id="ARBA00023155"/>
    </source>
</evidence>
<evidence type="ECO:0000313" key="10">
    <source>
        <dbReference type="Proteomes" id="UP000886520"/>
    </source>
</evidence>
<dbReference type="InterPro" id="IPR005540">
    <property type="entry name" value="KNOX1"/>
</dbReference>
<evidence type="ECO:0000259" key="8">
    <source>
        <dbReference type="PROSITE" id="PS51213"/>
    </source>
</evidence>
<dbReference type="InterPro" id="IPR050224">
    <property type="entry name" value="TALE_homeobox"/>
</dbReference>
<evidence type="ECO:0000256" key="1">
    <source>
        <dbReference type="ARBA" id="ARBA00004123"/>
    </source>
</evidence>
<dbReference type="OrthoDB" id="10056939at2759"/>
<evidence type="ECO:0000256" key="2">
    <source>
        <dbReference type="ARBA" id="ARBA00023125"/>
    </source>
</evidence>
<evidence type="ECO:0000256" key="5">
    <source>
        <dbReference type="PROSITE-ProRule" id="PRU00559"/>
    </source>
</evidence>
<protein>
    <recommendedName>
        <fullName evidence="8">ELK domain-containing protein</fullName>
    </recommendedName>
</protein>
<feature type="region of interest" description="Disordered" evidence="7">
    <location>
        <begin position="1"/>
        <end position="20"/>
    </location>
</feature>
<dbReference type="InterPro" id="IPR005541">
    <property type="entry name" value="KNOX2"/>
</dbReference>
<keyword evidence="6" id="KW-0175">Coiled coil</keyword>
<dbReference type="Pfam" id="PF03791">
    <property type="entry name" value="KNOX2"/>
    <property type="match status" value="1"/>
</dbReference>
<organism evidence="9 10">
    <name type="scientific">Adiantum capillus-veneris</name>
    <name type="common">Maidenhair fern</name>
    <dbReference type="NCBI Taxonomy" id="13818"/>
    <lineage>
        <taxon>Eukaryota</taxon>
        <taxon>Viridiplantae</taxon>
        <taxon>Streptophyta</taxon>
        <taxon>Embryophyta</taxon>
        <taxon>Tracheophyta</taxon>
        <taxon>Polypodiopsida</taxon>
        <taxon>Polypodiidae</taxon>
        <taxon>Polypodiales</taxon>
        <taxon>Pteridineae</taxon>
        <taxon>Pteridaceae</taxon>
        <taxon>Vittarioideae</taxon>
        <taxon>Adiantum</taxon>
    </lineage>
</organism>
<comment type="subcellular location">
    <subcellularLocation>
        <location evidence="1 5">Nucleus</location>
    </subcellularLocation>
</comment>
<dbReference type="PROSITE" id="PS51213">
    <property type="entry name" value="ELK"/>
    <property type="match status" value="1"/>
</dbReference>
<dbReference type="GO" id="GO:0005634">
    <property type="term" value="C:nucleus"/>
    <property type="evidence" value="ECO:0007669"/>
    <property type="project" value="UniProtKB-SubCell"/>
</dbReference>
<feature type="region of interest" description="Disordered" evidence="7">
    <location>
        <begin position="319"/>
        <end position="340"/>
    </location>
</feature>
<proteinExistence type="inferred from homology"/>
<dbReference type="SMART" id="SM01255">
    <property type="entry name" value="KNOX1"/>
    <property type="match status" value="1"/>
</dbReference>
<dbReference type="SMART" id="SM01256">
    <property type="entry name" value="KNOX2"/>
    <property type="match status" value="1"/>
</dbReference>
<keyword evidence="4 5" id="KW-0539">Nucleus</keyword>
<accession>A0A9D4Z7B3</accession>
<evidence type="ECO:0000256" key="4">
    <source>
        <dbReference type="ARBA" id="ARBA00023242"/>
    </source>
</evidence>
<sequence>MYHPRNQIREEPPSAPPPASTAAYQSAFEELFGPDGQYSAHVKGAIISHPLFQQLLAAHVACLRVATPLDQQHVIDSALANRSHVGAKYLALVNHLQTTSHPTHDQELDYFMVEYILLLQSFKEQLQEHLKTQAAEAITACQEIERALFNLTGATSNVGYEESASSSMAHAEEEYFSGMNLHMPNDLGRLGINAFLPHDIQKSLREHVRRELKQELKEDYTSKLKEVRDEILRKRRAGKLPEDTTHQLKDWWLSHSHWPYPTLNDEGAQEQTGASLALETTLEFSGWALCAVDYAGRLTRDGTEHLLSRQASVADRAEELLSKKGSQGSDGDGAEQLLCR</sequence>
<comment type="similarity">
    <text evidence="5">Belongs to the TALE/KNOX homeobox family.</text>
</comment>
<feature type="domain" description="ELK" evidence="8">
    <location>
        <begin position="211"/>
        <end position="231"/>
    </location>
</feature>
<evidence type="ECO:0000313" key="9">
    <source>
        <dbReference type="EMBL" id="KAI5065018.1"/>
    </source>
</evidence>
<evidence type="ECO:0000256" key="6">
    <source>
        <dbReference type="SAM" id="Coils"/>
    </source>
</evidence>
<keyword evidence="2" id="KW-0238">DNA-binding</keyword>
<reference evidence="9" key="1">
    <citation type="submission" date="2021-01" db="EMBL/GenBank/DDBJ databases">
        <title>Adiantum capillus-veneris genome.</title>
        <authorList>
            <person name="Fang Y."/>
            <person name="Liao Q."/>
        </authorList>
    </citation>
    <scope>NUCLEOTIDE SEQUENCE</scope>
    <source>
        <strain evidence="9">H3</strain>
        <tissue evidence="9">Leaf</tissue>
    </source>
</reference>